<accession>A0ABP0D0H0</accession>
<dbReference type="PANTHER" id="PTHR21705:SF11">
    <property type="entry name" value="FHIP FAMILY PROTEIN CG3558"/>
    <property type="match status" value="1"/>
</dbReference>
<name>A0ABP0D0H0_9PEZI</name>
<dbReference type="Pfam" id="PF10257">
    <property type="entry name" value="RAI16-like"/>
    <property type="match status" value="1"/>
</dbReference>
<protein>
    <recommendedName>
        <fullName evidence="4">DNA polymerase epsilon subunit C</fullName>
    </recommendedName>
</protein>
<evidence type="ECO:0000313" key="3">
    <source>
        <dbReference type="Proteomes" id="UP001642482"/>
    </source>
</evidence>
<comment type="caution">
    <text evidence="2">The sequence shown here is derived from an EMBL/GenBank/DDBJ whole genome shotgun (WGS) entry which is preliminary data.</text>
</comment>
<proteinExistence type="predicted"/>
<feature type="region of interest" description="Disordered" evidence="1">
    <location>
        <begin position="185"/>
        <end position="216"/>
    </location>
</feature>
<dbReference type="EMBL" id="CAWUHD010000194">
    <property type="protein sequence ID" value="CAK7237833.1"/>
    <property type="molecule type" value="Genomic_DNA"/>
</dbReference>
<dbReference type="Proteomes" id="UP001642482">
    <property type="component" value="Unassembled WGS sequence"/>
</dbReference>
<feature type="region of interest" description="Disordered" evidence="1">
    <location>
        <begin position="781"/>
        <end position="831"/>
    </location>
</feature>
<dbReference type="PANTHER" id="PTHR21705">
    <property type="entry name" value="RAI16 PROTEIN-RELATED"/>
    <property type="match status" value="1"/>
</dbReference>
<feature type="compositionally biased region" description="Basic and acidic residues" evidence="1">
    <location>
        <begin position="185"/>
        <end position="195"/>
    </location>
</feature>
<feature type="region of interest" description="Disordered" evidence="1">
    <location>
        <begin position="852"/>
        <end position="875"/>
    </location>
</feature>
<reference evidence="2 3" key="1">
    <citation type="submission" date="2024-01" db="EMBL/GenBank/DDBJ databases">
        <authorList>
            <person name="Allen C."/>
            <person name="Tagirdzhanova G."/>
        </authorList>
    </citation>
    <scope>NUCLEOTIDE SEQUENCE [LARGE SCALE GENOMIC DNA]</scope>
</reference>
<feature type="compositionally biased region" description="Basic and acidic residues" evidence="1">
    <location>
        <begin position="203"/>
        <end position="216"/>
    </location>
</feature>
<evidence type="ECO:0000313" key="2">
    <source>
        <dbReference type="EMBL" id="CAK7237833.1"/>
    </source>
</evidence>
<evidence type="ECO:0008006" key="4">
    <source>
        <dbReference type="Google" id="ProtNLM"/>
    </source>
</evidence>
<gene>
    <name evidence="2" type="ORF">SEUCBS140593_010153</name>
</gene>
<evidence type="ECO:0000256" key="1">
    <source>
        <dbReference type="SAM" id="MobiDB-lite"/>
    </source>
</evidence>
<sequence length="1006" mass="110641">MDFWSRLLSHTPLSAGPSRKDIAKDPVRRQHRFEKEYGQLLQTWRNSSNLVHDIGAADTIELRIQELTDILIDESRRPLPHTCLNFAAEKQMYVPIGKIAATSYNLNIIKEAVYFFGTLIESEDDAFVESETFAANLTNLFVRITGANSIHLDVETETKVVELAFNITTKIRLRPEILPAWFKSRREQQQPKHPAESYGQDEAQEKESEGHERFKGKTQRKDFPLFYILMDYIHSEGKVGDFARTGLLYIIESASAASSDSLEQWIVESDLSTLMATGLGALYSQLSRKLVIDHPPNDLPPILALSDYEHPRPAFGVVSSCSSDFQVQLETFLSHLLFWQDVLNHCRSVEVKSTLLEHFQVIFLQQLLYPSLLESSDIDGGSSVAVLTYLRRIIESLDHPDMINLILHYLLALPDSTNVAEQSVAKNAVSAARKRKSMDLATMMAEKVDIAATPILFNLVDLILACLKSHSQQTIYVTLQLVSTILRRHHRYAVTTLIRTGPVSGVDSHRTIGAHQQDVEFFMAIAGVVGGQDNFDEVYDGILRDVVVRLESHPCTLKLIAPKVSTNNHDLPAIPDSLPGAPRDVPAHTIRPDDPLLATILDRLETFFVNPVDTNLSTTEAILDLGTCGFVSLEGWVLRHPDSYRLNDEASPPSPVEDNPALDGDGEAAAAARAASIMELCRRSPKWTSLPRLLTVLQTLADQVAVYRQTIPRFDELLQQRREAFQTADSPPLPTLPPRNRGTPGNGSNTGLDYMNADDARSGSPARPSVLENFAQRLLSELGTPSRSVSPRGRKDSSRGPFSTPIGGGGSSSSNTSAMSGGYGLATPTSTKPIPIAPKEFPMDIDTPSKGSTVVARSFSPGSQRGVVSSWDGRDARDGRDVLVASQMAAFQAVDRKILARRVGIPVTQKPITPIPLHFDKPSLPLSDATNGKPGHDEPRETKPENSEVGGSTLPSESGDSALSPEEITATVSHVLTNTIILQSFLFELAALLQARAGLFDEVRFV</sequence>
<feature type="region of interest" description="Disordered" evidence="1">
    <location>
        <begin position="725"/>
        <end position="767"/>
    </location>
</feature>
<feature type="region of interest" description="Disordered" evidence="1">
    <location>
        <begin position="914"/>
        <end position="964"/>
    </location>
</feature>
<feature type="compositionally biased region" description="Basic and acidic residues" evidence="1">
    <location>
        <begin position="934"/>
        <end position="946"/>
    </location>
</feature>
<organism evidence="2 3">
    <name type="scientific">Sporothrix eucalyptigena</name>
    <dbReference type="NCBI Taxonomy" id="1812306"/>
    <lineage>
        <taxon>Eukaryota</taxon>
        <taxon>Fungi</taxon>
        <taxon>Dikarya</taxon>
        <taxon>Ascomycota</taxon>
        <taxon>Pezizomycotina</taxon>
        <taxon>Sordariomycetes</taxon>
        <taxon>Sordariomycetidae</taxon>
        <taxon>Ophiostomatales</taxon>
        <taxon>Ophiostomataceae</taxon>
        <taxon>Sporothrix</taxon>
    </lineage>
</organism>
<dbReference type="InterPro" id="IPR019384">
    <property type="entry name" value="FHIP"/>
</dbReference>
<feature type="compositionally biased region" description="Polar residues" evidence="1">
    <location>
        <begin position="949"/>
        <end position="961"/>
    </location>
</feature>
<keyword evidence="3" id="KW-1185">Reference proteome</keyword>